<dbReference type="InterPro" id="IPR018392">
    <property type="entry name" value="LysM"/>
</dbReference>
<dbReference type="Proteomes" id="UP000235803">
    <property type="component" value="Unassembled WGS sequence"/>
</dbReference>
<feature type="signal peptide" evidence="3">
    <location>
        <begin position="1"/>
        <end position="22"/>
    </location>
</feature>
<proteinExistence type="predicted"/>
<reference evidence="5 6" key="1">
    <citation type="submission" date="2018-01" db="EMBL/GenBank/DDBJ databases">
        <title>Halomonas endophytica sp. nov., isolated from storage liquid in the stems of Populus euphratica.</title>
        <authorList>
            <person name="Chen C."/>
        </authorList>
    </citation>
    <scope>NUCLEOTIDE SEQUENCE [LARGE SCALE GENOMIC DNA]</scope>
    <source>
        <strain evidence="5 6">MC28</strain>
    </source>
</reference>
<keyword evidence="6" id="KW-1185">Reference proteome</keyword>
<sequence>MRRKLTFTMMLSLSAVSLRLLALEVGEVDVRSPLDAPLRATLPLTDTVGMAPDLLRVSVASAREFEAAGLFRTPLAASVRLAVRERQGQLVVDIDSEKPIREPWMDLMLRFDWPNGHQLHAITLLLDPPDYDELPTLMGRALASRPALEAERSPPEPLPDVQPGDPAWVRSGDTLWTVAGRLLPDSGVSMDQMMVALVEANPDLFPSGNINGMRAGHVLVVPPRDLLTSRSAADAGRVVQAMNQAWANRGSGPPASVPLGTTTPPVEVAGAQMAAAETVEAPRTIPLSEAELAVEGPNDPAVPNDTSRLALLESRWVESQAALAAVQAERDALHGELDGLRGEVEAMRDQLAALIAGGRGKMHRGLMLGGAGLAALLGLWGLVRLRRHREISSTEAFATMPRVPCGTPPPPPTVPPAVAVDPVPPGLTVGEEPPWGDQASVLSDSGGEGADVLENRGVIDYQPPPLDTEPARREETPMQPGIDFPPGIGEPDTDAEEGVEPGTDRLPGTENVEWEVEEVVFPPLDRDNEGAPGNPVSVGDLDEARRLLEAGDTDRARALLRRLVDGSDDPGLRTKARNLLTSYRL</sequence>
<dbReference type="Gene3D" id="3.10.350.10">
    <property type="entry name" value="LysM domain"/>
    <property type="match status" value="1"/>
</dbReference>
<evidence type="ECO:0000259" key="4">
    <source>
        <dbReference type="Pfam" id="PF25800"/>
    </source>
</evidence>
<dbReference type="EMBL" id="PNRF01000010">
    <property type="protein sequence ID" value="PMR77004.1"/>
    <property type="molecule type" value="Genomic_DNA"/>
</dbReference>
<dbReference type="RefSeq" id="WP_102652254.1">
    <property type="nucleotide sequence ID" value="NZ_PNRF01000010.1"/>
</dbReference>
<keyword evidence="1" id="KW-0175">Coiled coil</keyword>
<comment type="caution">
    <text evidence="5">The sequence shown here is derived from an EMBL/GenBank/DDBJ whole genome shotgun (WGS) entry which is preliminary data.</text>
</comment>
<dbReference type="Pfam" id="PF25800">
    <property type="entry name" value="FimV_N"/>
    <property type="match status" value="1"/>
</dbReference>
<dbReference type="AlphaFoldDB" id="A0A2N7U993"/>
<gene>
    <name evidence="5" type="ORF">C1H69_04715</name>
</gene>
<feature type="region of interest" description="Disordered" evidence="2">
    <location>
        <begin position="145"/>
        <end position="165"/>
    </location>
</feature>
<feature type="region of interest" description="Disordered" evidence="2">
    <location>
        <begin position="458"/>
        <end position="508"/>
    </location>
</feature>
<protein>
    <recommendedName>
        <fullName evidence="4">FimV N-terminal domain-containing protein</fullName>
    </recommendedName>
</protein>
<feature type="chain" id="PRO_5014931676" description="FimV N-terminal domain-containing protein" evidence="3">
    <location>
        <begin position="23"/>
        <end position="585"/>
    </location>
</feature>
<dbReference type="InterPro" id="IPR057840">
    <property type="entry name" value="FimV_N"/>
</dbReference>
<evidence type="ECO:0000313" key="6">
    <source>
        <dbReference type="Proteomes" id="UP000235803"/>
    </source>
</evidence>
<name>A0A2N7U993_9GAMM</name>
<evidence type="ECO:0000256" key="1">
    <source>
        <dbReference type="SAM" id="Coils"/>
    </source>
</evidence>
<dbReference type="OrthoDB" id="5298707at2"/>
<dbReference type="InterPro" id="IPR036779">
    <property type="entry name" value="LysM_dom_sf"/>
</dbReference>
<feature type="coiled-coil region" evidence="1">
    <location>
        <begin position="323"/>
        <end position="350"/>
    </location>
</feature>
<organism evidence="5 6">
    <name type="scientific">Billgrantia endophytica</name>
    <dbReference type="NCBI Taxonomy" id="2033802"/>
    <lineage>
        <taxon>Bacteria</taxon>
        <taxon>Pseudomonadati</taxon>
        <taxon>Pseudomonadota</taxon>
        <taxon>Gammaproteobacteria</taxon>
        <taxon>Oceanospirillales</taxon>
        <taxon>Halomonadaceae</taxon>
        <taxon>Billgrantia</taxon>
    </lineage>
</organism>
<keyword evidence="3" id="KW-0732">Signal</keyword>
<dbReference type="CDD" id="cd00118">
    <property type="entry name" value="LysM"/>
    <property type="match status" value="1"/>
</dbReference>
<dbReference type="InterPro" id="IPR020012">
    <property type="entry name" value="LysM_FimV"/>
</dbReference>
<dbReference type="NCBIfam" id="TIGR03505">
    <property type="entry name" value="FimV_core"/>
    <property type="match status" value="1"/>
</dbReference>
<feature type="domain" description="FimV N-terminal" evidence="4">
    <location>
        <begin position="23"/>
        <end position="129"/>
    </location>
</feature>
<evidence type="ECO:0000256" key="2">
    <source>
        <dbReference type="SAM" id="MobiDB-lite"/>
    </source>
</evidence>
<accession>A0A2N7U993</accession>
<evidence type="ECO:0000313" key="5">
    <source>
        <dbReference type="EMBL" id="PMR77004.1"/>
    </source>
</evidence>
<evidence type="ECO:0000256" key="3">
    <source>
        <dbReference type="SAM" id="SignalP"/>
    </source>
</evidence>